<protein>
    <submittedName>
        <fullName evidence="2">Uncharacterized protein</fullName>
    </submittedName>
</protein>
<keyword evidence="1" id="KW-0472">Membrane</keyword>
<accession>A0A1C2IJH7</accession>
<organism evidence="2 3">
    <name type="scientific">Acidithiobacillus thiooxidans</name>
    <name type="common">Thiobacillus thiooxidans</name>
    <dbReference type="NCBI Taxonomy" id="930"/>
    <lineage>
        <taxon>Bacteria</taxon>
        <taxon>Pseudomonadati</taxon>
        <taxon>Pseudomonadota</taxon>
        <taxon>Acidithiobacillia</taxon>
        <taxon>Acidithiobacillales</taxon>
        <taxon>Acidithiobacillaceae</taxon>
        <taxon>Acidithiobacillus</taxon>
    </lineage>
</organism>
<evidence type="ECO:0000313" key="3">
    <source>
        <dbReference type="Proteomes" id="UP000094893"/>
    </source>
</evidence>
<sequence length="59" mass="6616">MNIDIKMIRYYINYELVAPILLILNVILFTIMISTGHPVVGSICSMLLSILGFLCIVES</sequence>
<dbReference type="EMBL" id="LWSA01000030">
    <property type="protein sequence ID" value="OCX76105.1"/>
    <property type="molecule type" value="Genomic_DNA"/>
</dbReference>
<dbReference type="AlphaFoldDB" id="A0A1C2IJH7"/>
<evidence type="ECO:0000256" key="1">
    <source>
        <dbReference type="SAM" id="Phobius"/>
    </source>
</evidence>
<gene>
    <name evidence="2" type="ORF">A6P07_03125</name>
</gene>
<keyword evidence="1" id="KW-0812">Transmembrane</keyword>
<feature type="transmembrane region" description="Helical" evidence="1">
    <location>
        <begin position="12"/>
        <end position="33"/>
    </location>
</feature>
<name>A0A1C2IJH7_ACITH</name>
<reference evidence="2 3" key="1">
    <citation type="journal article" date="2016" name="Int. J. Mol. Sci.">
        <title>Comparative genomics of the extreme acidophile Acidithiobacillus thiooxidans reveals intraspecific divergence and niche adaptation.</title>
        <authorList>
            <person name="Zhang X."/>
            <person name="Feng X."/>
            <person name="Tao J."/>
            <person name="Ma L."/>
            <person name="Xiao Y."/>
            <person name="Liang Y."/>
            <person name="Liu X."/>
            <person name="Yin H."/>
        </authorList>
    </citation>
    <scope>NUCLEOTIDE SEQUENCE [LARGE SCALE GENOMIC DNA]</scope>
    <source>
        <strain evidence="2 3">A02</strain>
    </source>
</reference>
<proteinExistence type="predicted"/>
<keyword evidence="1" id="KW-1133">Transmembrane helix</keyword>
<feature type="transmembrane region" description="Helical" evidence="1">
    <location>
        <begin position="39"/>
        <end position="57"/>
    </location>
</feature>
<evidence type="ECO:0000313" key="2">
    <source>
        <dbReference type="EMBL" id="OCX76105.1"/>
    </source>
</evidence>
<comment type="caution">
    <text evidence="2">The sequence shown here is derived from an EMBL/GenBank/DDBJ whole genome shotgun (WGS) entry which is preliminary data.</text>
</comment>
<dbReference type="Proteomes" id="UP000094893">
    <property type="component" value="Unassembled WGS sequence"/>
</dbReference>